<keyword evidence="3" id="KW-0479">Metal-binding</keyword>
<evidence type="ECO:0000256" key="4">
    <source>
        <dbReference type="ARBA" id="ARBA00023004"/>
    </source>
</evidence>
<dbReference type="InterPro" id="IPR002684">
    <property type="entry name" value="Biotin_synth/BioAB"/>
</dbReference>
<protein>
    <recommendedName>
        <fullName evidence="6">Radical SAM core domain-containing protein</fullName>
    </recommendedName>
</protein>
<evidence type="ECO:0000259" key="6">
    <source>
        <dbReference type="PROSITE" id="PS51918"/>
    </source>
</evidence>
<keyword evidence="5" id="KW-0411">Iron-sulfur</keyword>
<dbReference type="GO" id="GO:0046872">
    <property type="term" value="F:metal ion binding"/>
    <property type="evidence" value="ECO:0007669"/>
    <property type="project" value="UniProtKB-KW"/>
</dbReference>
<dbReference type="InterPro" id="IPR007197">
    <property type="entry name" value="rSAM"/>
</dbReference>
<keyword evidence="2" id="KW-0949">S-adenosyl-L-methionine</keyword>
<dbReference type="EMBL" id="UINC01056609">
    <property type="protein sequence ID" value="SVB76837.1"/>
    <property type="molecule type" value="Genomic_DNA"/>
</dbReference>
<dbReference type="GO" id="GO:0004076">
    <property type="term" value="F:biotin synthase activity"/>
    <property type="evidence" value="ECO:0007669"/>
    <property type="project" value="InterPro"/>
</dbReference>
<dbReference type="AlphaFoldDB" id="A0A382GQC2"/>
<dbReference type="PANTHER" id="PTHR22976:SF2">
    <property type="entry name" value="BIOTIN SYNTHASE, MITOCHONDRIAL"/>
    <property type="match status" value="1"/>
</dbReference>
<dbReference type="InterPro" id="IPR058240">
    <property type="entry name" value="rSAM_sf"/>
</dbReference>
<dbReference type="Gene3D" id="3.20.20.70">
    <property type="entry name" value="Aldolase class I"/>
    <property type="match status" value="1"/>
</dbReference>
<name>A0A382GQC2_9ZZZZ</name>
<keyword evidence="1" id="KW-0004">4Fe-4S</keyword>
<dbReference type="Pfam" id="PF04055">
    <property type="entry name" value="Radical_SAM"/>
    <property type="match status" value="1"/>
</dbReference>
<dbReference type="SUPFAM" id="SSF102114">
    <property type="entry name" value="Radical SAM enzymes"/>
    <property type="match status" value="1"/>
</dbReference>
<sequence>MSNSSLQSLGISSGCRVTRELVAATYRRGLLDLVYEAATVHRRCHDPETVQCASLLSVKTGGCAEDCAYCPQSVHYDTPIDSTDLMSLSDVVTAAERAKSAGADRVCMGAAWRQVSNGPDFDRVLDMVRAVKRMGLETCVTLGMLEAGHAEQLSAAGLDYYNHNL</sequence>
<organism evidence="7">
    <name type="scientific">marine metagenome</name>
    <dbReference type="NCBI Taxonomy" id="408172"/>
    <lineage>
        <taxon>unclassified sequences</taxon>
        <taxon>metagenomes</taxon>
        <taxon>ecological metagenomes</taxon>
    </lineage>
</organism>
<gene>
    <name evidence="7" type="ORF">METZ01_LOCUS229691</name>
</gene>
<feature type="non-terminal residue" evidence="7">
    <location>
        <position position="165"/>
    </location>
</feature>
<keyword evidence="4" id="KW-0408">Iron</keyword>
<evidence type="ECO:0000256" key="5">
    <source>
        <dbReference type="ARBA" id="ARBA00023014"/>
    </source>
</evidence>
<accession>A0A382GQC2</accession>
<dbReference type="PANTHER" id="PTHR22976">
    <property type="entry name" value="BIOTIN SYNTHASE"/>
    <property type="match status" value="1"/>
</dbReference>
<evidence type="ECO:0000256" key="3">
    <source>
        <dbReference type="ARBA" id="ARBA00022723"/>
    </source>
</evidence>
<dbReference type="GO" id="GO:0051539">
    <property type="term" value="F:4 iron, 4 sulfur cluster binding"/>
    <property type="evidence" value="ECO:0007669"/>
    <property type="project" value="UniProtKB-KW"/>
</dbReference>
<proteinExistence type="predicted"/>
<dbReference type="GO" id="GO:0051537">
    <property type="term" value="F:2 iron, 2 sulfur cluster binding"/>
    <property type="evidence" value="ECO:0007669"/>
    <property type="project" value="TreeGrafter"/>
</dbReference>
<evidence type="ECO:0000256" key="1">
    <source>
        <dbReference type="ARBA" id="ARBA00022485"/>
    </source>
</evidence>
<dbReference type="InterPro" id="IPR013785">
    <property type="entry name" value="Aldolase_TIM"/>
</dbReference>
<reference evidence="7" key="1">
    <citation type="submission" date="2018-05" db="EMBL/GenBank/DDBJ databases">
        <authorList>
            <person name="Lanie J.A."/>
            <person name="Ng W.-L."/>
            <person name="Kazmierczak K.M."/>
            <person name="Andrzejewski T.M."/>
            <person name="Davidsen T.M."/>
            <person name="Wayne K.J."/>
            <person name="Tettelin H."/>
            <person name="Glass J.I."/>
            <person name="Rusch D."/>
            <person name="Podicherti R."/>
            <person name="Tsui H.-C.T."/>
            <person name="Winkler M.E."/>
        </authorList>
    </citation>
    <scope>NUCLEOTIDE SEQUENCE</scope>
</reference>
<feature type="domain" description="Radical SAM core" evidence="6">
    <location>
        <begin position="48"/>
        <end position="165"/>
    </location>
</feature>
<evidence type="ECO:0000256" key="2">
    <source>
        <dbReference type="ARBA" id="ARBA00022691"/>
    </source>
</evidence>
<evidence type="ECO:0000313" key="7">
    <source>
        <dbReference type="EMBL" id="SVB76837.1"/>
    </source>
</evidence>
<dbReference type="PROSITE" id="PS51918">
    <property type="entry name" value="RADICAL_SAM"/>
    <property type="match status" value="1"/>
</dbReference>
<dbReference type="SFLD" id="SFLDS00029">
    <property type="entry name" value="Radical_SAM"/>
    <property type="match status" value="1"/>
</dbReference>
<dbReference type="GO" id="GO:0009102">
    <property type="term" value="P:biotin biosynthetic process"/>
    <property type="evidence" value="ECO:0007669"/>
    <property type="project" value="InterPro"/>
</dbReference>